<sequence length="92" mass="10158">MSNLATTRTSANARAATSVEDAQETRRLNVNLPNSVYEELQEMAKLSQRSLSDLIRTALGLVKVVLHEARKGNHLYIGTQDGVILKELVLPQ</sequence>
<feature type="compositionally biased region" description="Low complexity" evidence="1">
    <location>
        <begin position="1"/>
        <end position="18"/>
    </location>
</feature>
<accession>A0A841GWA0</accession>
<dbReference type="Gene3D" id="1.10.1220.10">
    <property type="entry name" value="Met repressor-like"/>
    <property type="match status" value="1"/>
</dbReference>
<feature type="domain" description="Ribbon-helix-helix protein CopG" evidence="2">
    <location>
        <begin position="26"/>
        <end position="59"/>
    </location>
</feature>
<dbReference type="InterPro" id="IPR010985">
    <property type="entry name" value="Ribbon_hlx_hlx"/>
</dbReference>
<gene>
    <name evidence="3" type="ORF">HNQ61_001641</name>
</gene>
<organism evidence="3 4">
    <name type="scientific">Longimicrobium terrae</name>
    <dbReference type="NCBI Taxonomy" id="1639882"/>
    <lineage>
        <taxon>Bacteria</taxon>
        <taxon>Pseudomonadati</taxon>
        <taxon>Gemmatimonadota</taxon>
        <taxon>Longimicrobiia</taxon>
        <taxon>Longimicrobiales</taxon>
        <taxon>Longimicrobiaceae</taxon>
        <taxon>Longimicrobium</taxon>
    </lineage>
</organism>
<dbReference type="AlphaFoldDB" id="A0A841GWA0"/>
<reference evidence="3 4" key="1">
    <citation type="submission" date="2020-08" db="EMBL/GenBank/DDBJ databases">
        <title>Genomic Encyclopedia of Type Strains, Phase IV (KMG-IV): sequencing the most valuable type-strain genomes for metagenomic binning, comparative biology and taxonomic classification.</title>
        <authorList>
            <person name="Goeker M."/>
        </authorList>
    </citation>
    <scope>NUCLEOTIDE SEQUENCE [LARGE SCALE GENOMIC DNA]</scope>
    <source>
        <strain evidence="3 4">DSM 29007</strain>
    </source>
</reference>
<comment type="caution">
    <text evidence="3">The sequence shown here is derived from an EMBL/GenBank/DDBJ whole genome shotgun (WGS) entry which is preliminary data.</text>
</comment>
<dbReference type="EMBL" id="JACHIA010000003">
    <property type="protein sequence ID" value="MBB6070024.1"/>
    <property type="molecule type" value="Genomic_DNA"/>
</dbReference>
<dbReference type="SUPFAM" id="SSF47598">
    <property type="entry name" value="Ribbon-helix-helix"/>
    <property type="match status" value="1"/>
</dbReference>
<protein>
    <recommendedName>
        <fullName evidence="2">Ribbon-helix-helix protein CopG domain-containing protein</fullName>
    </recommendedName>
</protein>
<dbReference type="InterPro" id="IPR013321">
    <property type="entry name" value="Arc_rbn_hlx_hlx"/>
</dbReference>
<evidence type="ECO:0000313" key="4">
    <source>
        <dbReference type="Proteomes" id="UP000582837"/>
    </source>
</evidence>
<evidence type="ECO:0000259" key="2">
    <source>
        <dbReference type="Pfam" id="PF01402"/>
    </source>
</evidence>
<dbReference type="RefSeq" id="WP_170039724.1">
    <property type="nucleotide sequence ID" value="NZ_JABDTL010000002.1"/>
</dbReference>
<dbReference type="InterPro" id="IPR002145">
    <property type="entry name" value="CopG"/>
</dbReference>
<evidence type="ECO:0000313" key="3">
    <source>
        <dbReference type="EMBL" id="MBB6070024.1"/>
    </source>
</evidence>
<name>A0A841GWA0_9BACT</name>
<proteinExistence type="predicted"/>
<evidence type="ECO:0000256" key="1">
    <source>
        <dbReference type="SAM" id="MobiDB-lite"/>
    </source>
</evidence>
<dbReference type="Proteomes" id="UP000582837">
    <property type="component" value="Unassembled WGS sequence"/>
</dbReference>
<dbReference type="GO" id="GO:0006355">
    <property type="term" value="P:regulation of DNA-templated transcription"/>
    <property type="evidence" value="ECO:0007669"/>
    <property type="project" value="InterPro"/>
</dbReference>
<keyword evidence="4" id="KW-1185">Reference proteome</keyword>
<dbReference type="Pfam" id="PF01402">
    <property type="entry name" value="RHH_1"/>
    <property type="match status" value="1"/>
</dbReference>
<feature type="region of interest" description="Disordered" evidence="1">
    <location>
        <begin position="1"/>
        <end position="22"/>
    </location>
</feature>